<dbReference type="EMBL" id="BPLQ01012194">
    <property type="protein sequence ID" value="GIY63553.1"/>
    <property type="molecule type" value="Genomic_DNA"/>
</dbReference>
<feature type="compositionally biased region" description="Basic and acidic residues" evidence="1">
    <location>
        <begin position="9"/>
        <end position="23"/>
    </location>
</feature>
<name>A0AAV4V0I4_9ARAC</name>
<protein>
    <submittedName>
        <fullName evidence="2">Uncharacterized protein</fullName>
    </submittedName>
</protein>
<evidence type="ECO:0000313" key="2">
    <source>
        <dbReference type="EMBL" id="GIY63553.1"/>
    </source>
</evidence>
<evidence type="ECO:0000313" key="3">
    <source>
        <dbReference type="Proteomes" id="UP001054837"/>
    </source>
</evidence>
<reference evidence="2 3" key="1">
    <citation type="submission" date="2021-06" db="EMBL/GenBank/DDBJ databases">
        <title>Caerostris darwini draft genome.</title>
        <authorList>
            <person name="Kono N."/>
            <person name="Arakawa K."/>
        </authorList>
    </citation>
    <scope>NUCLEOTIDE SEQUENCE [LARGE SCALE GENOMIC DNA]</scope>
</reference>
<feature type="region of interest" description="Disordered" evidence="1">
    <location>
        <begin position="1"/>
        <end position="44"/>
    </location>
</feature>
<comment type="caution">
    <text evidence="2">The sequence shown here is derived from an EMBL/GenBank/DDBJ whole genome shotgun (WGS) entry which is preliminary data.</text>
</comment>
<sequence>MIWNGTQKNFEEEQRISNSQKEDVESDNLAGKEKQNVSFPCTPVKHAPQKNTTECFVFGGSSLQTRCSNQISFLRFTSLLSRRANSPIRRLSSATWKASLIANILNL</sequence>
<accession>A0AAV4V0I4</accession>
<proteinExistence type="predicted"/>
<gene>
    <name evidence="2" type="ORF">CDAR_442211</name>
</gene>
<evidence type="ECO:0000256" key="1">
    <source>
        <dbReference type="SAM" id="MobiDB-lite"/>
    </source>
</evidence>
<keyword evidence="3" id="KW-1185">Reference proteome</keyword>
<dbReference type="Proteomes" id="UP001054837">
    <property type="component" value="Unassembled WGS sequence"/>
</dbReference>
<organism evidence="2 3">
    <name type="scientific">Caerostris darwini</name>
    <dbReference type="NCBI Taxonomy" id="1538125"/>
    <lineage>
        <taxon>Eukaryota</taxon>
        <taxon>Metazoa</taxon>
        <taxon>Ecdysozoa</taxon>
        <taxon>Arthropoda</taxon>
        <taxon>Chelicerata</taxon>
        <taxon>Arachnida</taxon>
        <taxon>Araneae</taxon>
        <taxon>Araneomorphae</taxon>
        <taxon>Entelegynae</taxon>
        <taxon>Araneoidea</taxon>
        <taxon>Araneidae</taxon>
        <taxon>Caerostris</taxon>
    </lineage>
</organism>
<dbReference type="AlphaFoldDB" id="A0AAV4V0I4"/>